<organism evidence="2 3">
    <name type="scientific">Geobacillus stearothermophilus</name>
    <name type="common">Bacillus stearothermophilus</name>
    <dbReference type="NCBI Taxonomy" id="1422"/>
    <lineage>
        <taxon>Bacteria</taxon>
        <taxon>Bacillati</taxon>
        <taxon>Bacillota</taxon>
        <taxon>Bacilli</taxon>
        <taxon>Bacillales</taxon>
        <taxon>Anoxybacillaceae</taxon>
        <taxon>Geobacillus</taxon>
    </lineage>
</organism>
<sequence length="40" mass="4516">MRRLFGAPRETEKGKMNESALANSGAYVPVARWLPNGRKR</sequence>
<accession>A0ABQ7HH21</accession>
<dbReference type="Proteomes" id="UP000773850">
    <property type="component" value="Unassembled WGS sequence"/>
</dbReference>
<proteinExistence type="predicted"/>
<feature type="region of interest" description="Disordered" evidence="1">
    <location>
        <begin position="1"/>
        <end position="20"/>
    </location>
</feature>
<gene>
    <name evidence="2" type="ORF">GS8_1074</name>
</gene>
<evidence type="ECO:0000313" key="2">
    <source>
        <dbReference type="EMBL" id="KAF6511498.1"/>
    </source>
</evidence>
<comment type="caution">
    <text evidence="2">The sequence shown here is derived from an EMBL/GenBank/DDBJ whole genome shotgun (WGS) entry which is preliminary data.</text>
</comment>
<protein>
    <submittedName>
        <fullName evidence="2">Uncharacterized protein</fullName>
    </submittedName>
</protein>
<reference evidence="2 3" key="1">
    <citation type="submission" date="2016-03" db="EMBL/GenBank/DDBJ databases">
        <title>Spore heat resistance.</title>
        <authorList>
            <person name="Boekhorst J."/>
            <person name="Berendsen E.M."/>
            <person name="Wells-Bennik M.H."/>
            <person name="Kuipers O.P."/>
        </authorList>
    </citation>
    <scope>NUCLEOTIDE SEQUENCE [LARGE SCALE GENOMIC DNA]</scope>
    <source>
        <strain evidence="2 3">GS8</strain>
    </source>
</reference>
<evidence type="ECO:0000256" key="1">
    <source>
        <dbReference type="SAM" id="MobiDB-lite"/>
    </source>
</evidence>
<evidence type="ECO:0000313" key="3">
    <source>
        <dbReference type="Proteomes" id="UP000773850"/>
    </source>
</evidence>
<keyword evidence="3" id="KW-1185">Reference proteome</keyword>
<dbReference type="EMBL" id="LUCS01000018">
    <property type="protein sequence ID" value="KAF6511498.1"/>
    <property type="molecule type" value="Genomic_DNA"/>
</dbReference>
<name>A0ABQ7HH21_GEOSE</name>